<evidence type="ECO:0000313" key="3">
    <source>
        <dbReference type="Proteomes" id="UP000307808"/>
    </source>
</evidence>
<name>A0A4U2YMI3_9ACTN</name>
<dbReference type="OrthoDB" id="4774250at2"/>
<evidence type="ECO:0000313" key="2">
    <source>
        <dbReference type="EMBL" id="TKI62469.1"/>
    </source>
</evidence>
<reference evidence="2 3" key="1">
    <citation type="submission" date="2019-04" db="EMBL/GenBank/DDBJ databases">
        <authorList>
            <person name="Dong K."/>
        </authorList>
    </citation>
    <scope>NUCLEOTIDE SEQUENCE [LARGE SCALE GENOMIC DNA]</scope>
    <source>
        <strain evidence="3">dk3543</strain>
    </source>
</reference>
<keyword evidence="3" id="KW-1185">Reference proteome</keyword>
<protein>
    <submittedName>
        <fullName evidence="2">Uncharacterized protein</fullName>
    </submittedName>
</protein>
<organism evidence="2 3">
    <name type="scientific">Nocardioides jishulii</name>
    <dbReference type="NCBI Taxonomy" id="2575440"/>
    <lineage>
        <taxon>Bacteria</taxon>
        <taxon>Bacillati</taxon>
        <taxon>Actinomycetota</taxon>
        <taxon>Actinomycetes</taxon>
        <taxon>Propionibacteriales</taxon>
        <taxon>Nocardioidaceae</taxon>
        <taxon>Nocardioides</taxon>
    </lineage>
</organism>
<dbReference type="AlphaFoldDB" id="A0A4U2YMI3"/>
<proteinExistence type="predicted"/>
<accession>A0A4U2YMI3</accession>
<dbReference type="EMBL" id="SZPY01000002">
    <property type="protein sequence ID" value="TKI62469.1"/>
    <property type="molecule type" value="Genomic_DNA"/>
</dbReference>
<comment type="caution">
    <text evidence="2">The sequence shown here is derived from an EMBL/GenBank/DDBJ whole genome shotgun (WGS) entry which is preliminary data.</text>
</comment>
<feature type="region of interest" description="Disordered" evidence="1">
    <location>
        <begin position="84"/>
        <end position="111"/>
    </location>
</feature>
<gene>
    <name evidence="2" type="ORF">FC770_08770</name>
</gene>
<dbReference type="Proteomes" id="UP000307808">
    <property type="component" value="Unassembled WGS sequence"/>
</dbReference>
<evidence type="ECO:0000256" key="1">
    <source>
        <dbReference type="SAM" id="MobiDB-lite"/>
    </source>
</evidence>
<dbReference type="RefSeq" id="WP_137065738.1">
    <property type="nucleotide sequence ID" value="NZ_CP040748.1"/>
</dbReference>
<sequence>MSMMSASYRRDHPTIRVPVVMPLVEVTIAQDGHAAVRLNGEPYNVDGSLTRSDVSTVLDQIALQLGTAVRAELIESDGERFTDYVTPGSSPRCPASTNDVAPASRPTHPGPGGVRPLLLSAFGVTGSGFTVGEEVEVCVVVTTQVADADGQAFVRVPSALLATHPDVVLVGRSSGTVAAGSVPADADSA</sequence>